<protein>
    <submittedName>
        <fullName evidence="3">Alpha/beta hydrolase-fold protein</fullName>
    </submittedName>
</protein>
<gene>
    <name evidence="3" type="ORF">RHP51_09640</name>
</gene>
<dbReference type="InterPro" id="IPR052558">
    <property type="entry name" value="Siderophore_Hydrolase_D"/>
</dbReference>
<keyword evidence="2 3" id="KW-0378">Hydrolase</keyword>
<dbReference type="Gene3D" id="3.40.50.1820">
    <property type="entry name" value="alpha/beta hydrolase"/>
    <property type="match status" value="1"/>
</dbReference>
<sequence>MKNILLFGLIICCFVSCKKKKPESIVSTKNEIVIGKLDSVYSNILDETRELWIHIPESAKDSTSHKIKYPVLYLLDGSSKFSSVTAIVEHLSRNFIVPEMIIVGITNTNRTLDLTPPEVGHGIISRNGIQNPSGGGNNFFDFIERELTPYIEKNYPATKHKTFVYHSLGGLSVINALVNRQELFNNYIAIDPSLWWDNRAFLNVADSILSVNKFDNRALYLGVANTLEAGMEPKLNIDKIQNDDIPETPSTFHIKSILQFANSLETKKDNKLLFEWKYYAKDDHGSIPLITEYDGLRFLFFLV</sequence>
<dbReference type="SUPFAM" id="SSF53474">
    <property type="entry name" value="alpha/beta-Hydrolases"/>
    <property type="match status" value="1"/>
</dbReference>
<evidence type="ECO:0000313" key="4">
    <source>
        <dbReference type="Proteomes" id="UP001302806"/>
    </source>
</evidence>
<dbReference type="EMBL" id="CP134537">
    <property type="protein sequence ID" value="WNH10869.1"/>
    <property type="molecule type" value="Genomic_DNA"/>
</dbReference>
<evidence type="ECO:0000256" key="2">
    <source>
        <dbReference type="ARBA" id="ARBA00022801"/>
    </source>
</evidence>
<organism evidence="3 4">
    <name type="scientific">Thalassobellus suaedae</name>
    <dbReference type="NCBI Taxonomy" id="3074124"/>
    <lineage>
        <taxon>Bacteria</taxon>
        <taxon>Pseudomonadati</taxon>
        <taxon>Bacteroidota</taxon>
        <taxon>Flavobacteriia</taxon>
        <taxon>Flavobacteriales</taxon>
        <taxon>Flavobacteriaceae</taxon>
        <taxon>Thalassobellus</taxon>
    </lineage>
</organism>
<name>A0ABY9XY22_9FLAO</name>
<dbReference type="InterPro" id="IPR029058">
    <property type="entry name" value="AB_hydrolase_fold"/>
</dbReference>
<dbReference type="PANTHER" id="PTHR40841">
    <property type="entry name" value="SIDEROPHORE TRIACETYLFUSARININE C ESTERASE"/>
    <property type="match status" value="1"/>
</dbReference>
<reference evidence="3 4" key="1">
    <citation type="submission" date="2023-09" db="EMBL/GenBank/DDBJ databases">
        <title>Thalassobella suaedae gen. nov., sp. nov., a marine bacterium of the family Flavobacteriaceae isolated from a halophyte Suaeda japonica.</title>
        <authorList>
            <person name="Lee S.Y."/>
            <person name="Hwang C.Y."/>
        </authorList>
    </citation>
    <scope>NUCLEOTIDE SEQUENCE [LARGE SCALE GENOMIC DNA]</scope>
    <source>
        <strain evidence="3 4">HL-DH14</strain>
    </source>
</reference>
<dbReference type="GO" id="GO:0016787">
    <property type="term" value="F:hydrolase activity"/>
    <property type="evidence" value="ECO:0007669"/>
    <property type="project" value="UniProtKB-KW"/>
</dbReference>
<comment type="similarity">
    <text evidence="1">Belongs to the esterase D family.</text>
</comment>
<accession>A0ABY9XY22</accession>
<proteinExistence type="inferred from homology"/>
<dbReference type="Proteomes" id="UP001302806">
    <property type="component" value="Chromosome"/>
</dbReference>
<dbReference type="InterPro" id="IPR000801">
    <property type="entry name" value="Esterase-like"/>
</dbReference>
<evidence type="ECO:0000313" key="3">
    <source>
        <dbReference type="EMBL" id="WNH10869.1"/>
    </source>
</evidence>
<dbReference type="Pfam" id="PF00756">
    <property type="entry name" value="Esterase"/>
    <property type="match status" value="1"/>
</dbReference>
<evidence type="ECO:0000256" key="1">
    <source>
        <dbReference type="ARBA" id="ARBA00005622"/>
    </source>
</evidence>
<dbReference type="PANTHER" id="PTHR40841:SF2">
    <property type="entry name" value="SIDEROPHORE-DEGRADING ESTERASE (EUROFUNG)"/>
    <property type="match status" value="1"/>
</dbReference>
<dbReference type="RefSeq" id="WP_415867090.1">
    <property type="nucleotide sequence ID" value="NZ_CP134537.1"/>
</dbReference>